<reference evidence="9" key="1">
    <citation type="submission" date="2017-08" db="EMBL/GenBank/DDBJ databases">
        <authorList>
            <person name="Imhoff J.F."/>
            <person name="Rahn T."/>
            <person name="Kuenzel S."/>
            <person name="Neulinger S.C."/>
        </authorList>
    </citation>
    <scope>NUCLEOTIDE SEQUENCE</scope>
    <source>
        <strain evidence="9">DSM 9154</strain>
    </source>
</reference>
<dbReference type="PANTHER" id="PTHR30003">
    <property type="entry name" value="L-LACTATE PERMEASE"/>
    <property type="match status" value="1"/>
</dbReference>
<evidence type="ECO:0000313" key="9">
    <source>
        <dbReference type="EMBL" id="MBK1697949.1"/>
    </source>
</evidence>
<keyword evidence="10" id="KW-1185">Reference proteome</keyword>
<feature type="transmembrane region" description="Helical" evidence="8">
    <location>
        <begin position="344"/>
        <end position="365"/>
    </location>
</feature>
<dbReference type="EMBL" id="NRRE01000026">
    <property type="protein sequence ID" value="MBK1697949.1"/>
    <property type="molecule type" value="Genomic_DNA"/>
</dbReference>
<reference evidence="9" key="2">
    <citation type="journal article" date="2020" name="Microorganisms">
        <title>Osmotic Adaptation and Compatible Solute Biosynthesis of Phototrophic Bacteria as Revealed from Genome Analyses.</title>
        <authorList>
            <person name="Imhoff J.F."/>
            <person name="Rahn T."/>
            <person name="Kunzel S."/>
            <person name="Keller A."/>
            <person name="Neulinger S.C."/>
        </authorList>
    </citation>
    <scope>NUCLEOTIDE SEQUENCE</scope>
    <source>
        <strain evidence="9">DSM 9154</strain>
    </source>
</reference>
<feature type="transmembrane region" description="Helical" evidence="8">
    <location>
        <begin position="101"/>
        <end position="130"/>
    </location>
</feature>
<feature type="transmembrane region" description="Helical" evidence="8">
    <location>
        <begin position="305"/>
        <end position="323"/>
    </location>
</feature>
<dbReference type="InterPro" id="IPR003804">
    <property type="entry name" value="Lactate_perm"/>
</dbReference>
<keyword evidence="5 8" id="KW-0812">Transmembrane</keyword>
<keyword evidence="7 8" id="KW-0472">Membrane</keyword>
<sequence length="483" mass="49292">MAGLYALPILAVVAALASGRVGLQTAAGAGLALTVALAPLARTGDGDFAGFLVEQAVNGAWLAWHAIAVILAGLLFHNVAKRTAPDLFDPGGVRAQLNYRQLFAVCFLLGPFFEAATGFGVGLIIVIPFLLRMGLDGVTAVVFGLYSQILVPWGAMAVGSTVGAGLAGLGTQEIGLYSAYLTAPLLLAYLAVFWWLAGRAGHAPGLAQRIDDVVWLAALAGAIVLVNRYVALEAGALLSCGALLAVRHLRDQGLRAGSSDSMRAALPYAALTLAVLLTRTIGPLETALKGLGNYAPTADVPPFEPFYHVSFLILLVACANAAAARFSAMEWATIARAIWTSGRAPVLATLIFVLMGQITAASGMAAEIMRALIGAVGAGAVLASPVIAALMGLLTGSNVAANAIAMPVQTSLAAQAGLPITWVAGLQNVAGSNFTLISPIRIAMGAALVGEGGREGEIFRRAMPIAGAALAVFLLAALALLLA</sequence>
<evidence type="ECO:0000256" key="3">
    <source>
        <dbReference type="ARBA" id="ARBA00022448"/>
    </source>
</evidence>
<comment type="function">
    <text evidence="8">Uptake of L-lactate across the membrane. Can also transport D-lactate and glycolate.</text>
</comment>
<feature type="transmembrane region" description="Helical" evidence="8">
    <location>
        <begin position="462"/>
        <end position="482"/>
    </location>
</feature>
<evidence type="ECO:0000256" key="4">
    <source>
        <dbReference type="ARBA" id="ARBA00022475"/>
    </source>
</evidence>
<dbReference type="GO" id="GO:0015129">
    <property type="term" value="F:lactate transmembrane transporter activity"/>
    <property type="evidence" value="ECO:0007669"/>
    <property type="project" value="UniProtKB-UniRule"/>
</dbReference>
<evidence type="ECO:0000256" key="5">
    <source>
        <dbReference type="ARBA" id="ARBA00022692"/>
    </source>
</evidence>
<dbReference type="RefSeq" id="WP_027288880.1">
    <property type="nucleotide sequence ID" value="NZ_NRRE01000026.1"/>
</dbReference>
<evidence type="ECO:0000256" key="6">
    <source>
        <dbReference type="ARBA" id="ARBA00022989"/>
    </source>
</evidence>
<keyword evidence="4" id="KW-1003">Cell membrane</keyword>
<gene>
    <name evidence="9" type="ORF">CKO21_11920</name>
</gene>
<dbReference type="Proteomes" id="UP000778970">
    <property type="component" value="Unassembled WGS sequence"/>
</dbReference>
<feature type="transmembrane region" description="Helical" evidence="8">
    <location>
        <begin position="150"/>
        <end position="169"/>
    </location>
</feature>
<keyword evidence="6 8" id="KW-1133">Transmembrane helix</keyword>
<protein>
    <recommendedName>
        <fullName evidence="8">L-lactate permease</fullName>
    </recommendedName>
</protein>
<keyword evidence="8" id="KW-0997">Cell inner membrane</keyword>
<accession>A0A934V1A0</accession>
<comment type="caution">
    <text evidence="8">Lacks conserved residue(s) required for the propagation of feature annotation.</text>
</comment>
<feature type="transmembrane region" description="Helical" evidence="8">
    <location>
        <begin position="216"/>
        <end position="244"/>
    </location>
</feature>
<name>A0A934V1A0_9PROT</name>
<evidence type="ECO:0000313" key="10">
    <source>
        <dbReference type="Proteomes" id="UP000778970"/>
    </source>
</evidence>
<dbReference type="GO" id="GO:0015295">
    <property type="term" value="F:solute:proton symporter activity"/>
    <property type="evidence" value="ECO:0007669"/>
    <property type="project" value="TreeGrafter"/>
</dbReference>
<comment type="similarity">
    <text evidence="2 8">Belongs to the lactate permease family.</text>
</comment>
<comment type="caution">
    <text evidence="9">The sequence shown here is derived from an EMBL/GenBank/DDBJ whole genome shotgun (WGS) entry which is preliminary data.</text>
</comment>
<dbReference type="Pfam" id="PF02652">
    <property type="entry name" value="Lactate_perm"/>
    <property type="match status" value="1"/>
</dbReference>
<organism evidence="9 10">
    <name type="scientific">Rhodovibrio salinarum</name>
    <dbReference type="NCBI Taxonomy" id="1087"/>
    <lineage>
        <taxon>Bacteria</taxon>
        <taxon>Pseudomonadati</taxon>
        <taxon>Pseudomonadota</taxon>
        <taxon>Alphaproteobacteria</taxon>
        <taxon>Rhodospirillales</taxon>
        <taxon>Rhodovibrionaceae</taxon>
        <taxon>Rhodovibrio</taxon>
    </lineage>
</organism>
<feature type="transmembrane region" description="Helical" evidence="8">
    <location>
        <begin position="58"/>
        <end position="80"/>
    </location>
</feature>
<comment type="subcellular location">
    <subcellularLocation>
        <location evidence="8">Cell inner membrane</location>
        <topology evidence="8">Multi-pass membrane protein</topology>
    </subcellularLocation>
    <subcellularLocation>
        <location evidence="1">Cell membrane</location>
        <topology evidence="1">Multi-pass membrane protein</topology>
    </subcellularLocation>
</comment>
<feature type="transmembrane region" description="Helical" evidence="8">
    <location>
        <begin position="265"/>
        <end position="285"/>
    </location>
</feature>
<evidence type="ECO:0000256" key="2">
    <source>
        <dbReference type="ARBA" id="ARBA00010100"/>
    </source>
</evidence>
<dbReference type="GO" id="GO:0005886">
    <property type="term" value="C:plasma membrane"/>
    <property type="evidence" value="ECO:0007669"/>
    <property type="project" value="UniProtKB-SubCell"/>
</dbReference>
<evidence type="ECO:0000256" key="8">
    <source>
        <dbReference type="RuleBase" id="RU365092"/>
    </source>
</evidence>
<dbReference type="AlphaFoldDB" id="A0A934V1A0"/>
<keyword evidence="3 8" id="KW-0813">Transport</keyword>
<dbReference type="PANTHER" id="PTHR30003:SF0">
    <property type="entry name" value="GLYCOLATE PERMEASE GLCA-RELATED"/>
    <property type="match status" value="1"/>
</dbReference>
<proteinExistence type="inferred from homology"/>
<evidence type="ECO:0000256" key="7">
    <source>
        <dbReference type="ARBA" id="ARBA00023136"/>
    </source>
</evidence>
<evidence type="ECO:0000256" key="1">
    <source>
        <dbReference type="ARBA" id="ARBA00004651"/>
    </source>
</evidence>
<feature type="transmembrane region" description="Helical" evidence="8">
    <location>
        <begin position="371"/>
        <end position="394"/>
    </location>
</feature>
<feature type="transmembrane region" description="Helical" evidence="8">
    <location>
        <begin position="176"/>
        <end position="196"/>
    </location>
</feature>